<keyword evidence="1" id="KW-0862">Zinc</keyword>
<gene>
    <name evidence="3" type="ORF">CWM85_33125</name>
</gene>
<keyword evidence="1" id="KW-0479">Metal-binding</keyword>
<reference evidence="3 4" key="1">
    <citation type="submission" date="2017-11" db="EMBL/GenBank/DDBJ databases">
        <authorList>
            <person name="Han C.G."/>
        </authorList>
    </citation>
    <scope>NUCLEOTIDE SEQUENCE [LARGE SCALE GENOMIC DNA]</scope>
    <source>
        <strain evidence="3 4">A2</strain>
    </source>
</reference>
<dbReference type="SUPFAM" id="SSF57716">
    <property type="entry name" value="Glucocorticoid receptor-like (DNA-binding domain)"/>
    <property type="match status" value="1"/>
</dbReference>
<protein>
    <recommendedName>
        <fullName evidence="2">ClpX-type ZB domain-containing protein</fullName>
    </recommendedName>
</protein>
<feature type="domain" description="ClpX-type ZB" evidence="2">
    <location>
        <begin position="12"/>
        <end position="64"/>
    </location>
</feature>
<evidence type="ECO:0000313" key="4">
    <source>
        <dbReference type="Proteomes" id="UP000234661"/>
    </source>
</evidence>
<feature type="binding site" evidence="1">
    <location>
        <position position="48"/>
    </location>
    <ligand>
        <name>Zn(2+)</name>
        <dbReference type="ChEBI" id="CHEBI:29105"/>
    </ligand>
</feature>
<reference evidence="3 4" key="2">
    <citation type="submission" date="2018-01" db="EMBL/GenBank/DDBJ databases">
        <title>Genomic study of Klebsiella pneumoniae.</title>
        <authorList>
            <person name="Yang Y."/>
            <person name="Bicalho R."/>
        </authorList>
    </citation>
    <scope>NUCLEOTIDE SEQUENCE [LARGE SCALE GENOMIC DNA]</scope>
    <source>
        <strain evidence="3 4">A2</strain>
    </source>
</reference>
<dbReference type="GO" id="GO:0051082">
    <property type="term" value="F:unfolded protein binding"/>
    <property type="evidence" value="ECO:0007669"/>
    <property type="project" value="UniProtKB-UniRule"/>
</dbReference>
<dbReference type="GO" id="GO:0006457">
    <property type="term" value="P:protein folding"/>
    <property type="evidence" value="ECO:0007669"/>
    <property type="project" value="UniProtKB-UniRule"/>
</dbReference>
<name>A0A2J4YGI1_9ENTR</name>
<comment type="similarity">
    <text evidence="1">Belongs to the ClpX chaperone family.</text>
</comment>
<dbReference type="InterPro" id="IPR059188">
    <property type="entry name" value="Znf_CLPX-like"/>
</dbReference>
<dbReference type="SMART" id="SM00994">
    <property type="entry name" value="zf-C4_ClpX"/>
    <property type="match status" value="1"/>
</dbReference>
<comment type="caution">
    <text evidence="3">The sequence shown here is derived from an EMBL/GenBank/DDBJ whole genome shotgun (WGS) entry which is preliminary data.</text>
</comment>
<dbReference type="GO" id="GO:0046983">
    <property type="term" value="F:protein dimerization activity"/>
    <property type="evidence" value="ECO:0007669"/>
    <property type="project" value="UniProtKB-UniRule"/>
</dbReference>
<dbReference type="Pfam" id="PF06689">
    <property type="entry name" value="zf-C4_ClpX"/>
    <property type="match status" value="1"/>
</dbReference>
<organism evidence="3 4">
    <name type="scientific">Klebsiella michiganensis</name>
    <dbReference type="NCBI Taxonomy" id="1134687"/>
    <lineage>
        <taxon>Bacteria</taxon>
        <taxon>Pseudomonadati</taxon>
        <taxon>Pseudomonadota</taxon>
        <taxon>Gammaproteobacteria</taxon>
        <taxon>Enterobacterales</taxon>
        <taxon>Enterobacteriaceae</taxon>
        <taxon>Klebsiella/Raoultella group</taxon>
        <taxon>Klebsiella</taxon>
    </lineage>
</organism>
<dbReference type="PROSITE" id="PS51902">
    <property type="entry name" value="CLPX_ZB"/>
    <property type="match status" value="1"/>
</dbReference>
<evidence type="ECO:0000256" key="1">
    <source>
        <dbReference type="PROSITE-ProRule" id="PRU01250"/>
    </source>
</evidence>
<evidence type="ECO:0000313" key="3">
    <source>
        <dbReference type="EMBL" id="PLM49797.1"/>
    </source>
</evidence>
<proteinExistence type="inferred from homology"/>
<accession>A0A2J4YGI1</accession>
<feature type="binding site" evidence="1">
    <location>
        <position position="24"/>
    </location>
    <ligand>
        <name>Zn(2+)</name>
        <dbReference type="ChEBI" id="CHEBI:29105"/>
    </ligand>
</feature>
<sequence length="101" mass="11195">MPDYSCLNNWSQIPQREPDPKTVCSFCKQITVAEKLIGGPSVNICTECVDLCNDIIADRQDVHRKKTIEEIAKTLCEHDTALVAERAIALAGGIFDAGYRK</sequence>
<dbReference type="InterPro" id="IPR010603">
    <property type="entry name" value="Znf_CppX_C4"/>
</dbReference>
<dbReference type="Gene3D" id="6.20.220.10">
    <property type="entry name" value="ClpX chaperone, C4-type zinc finger domain"/>
    <property type="match status" value="1"/>
</dbReference>
<dbReference type="GO" id="GO:0008270">
    <property type="term" value="F:zinc ion binding"/>
    <property type="evidence" value="ECO:0007669"/>
    <property type="project" value="UniProtKB-UniRule"/>
</dbReference>
<feature type="binding site" evidence="1">
    <location>
        <position position="27"/>
    </location>
    <ligand>
        <name>Zn(2+)</name>
        <dbReference type="ChEBI" id="CHEBI:29105"/>
    </ligand>
</feature>
<evidence type="ECO:0000259" key="2">
    <source>
        <dbReference type="PROSITE" id="PS51902"/>
    </source>
</evidence>
<keyword evidence="1" id="KW-0143">Chaperone</keyword>
<dbReference type="Proteomes" id="UP000234661">
    <property type="component" value="Unassembled WGS sequence"/>
</dbReference>
<dbReference type="EMBL" id="PIET01001654">
    <property type="protein sequence ID" value="PLM49797.1"/>
    <property type="molecule type" value="Genomic_DNA"/>
</dbReference>
<feature type="binding site" evidence="1">
    <location>
        <position position="45"/>
    </location>
    <ligand>
        <name>Zn(2+)</name>
        <dbReference type="ChEBI" id="CHEBI:29105"/>
    </ligand>
</feature>
<dbReference type="AlphaFoldDB" id="A0A2J4YGI1"/>
<dbReference type="InterPro" id="IPR038366">
    <property type="entry name" value="Znf_CppX_C4_sf"/>
</dbReference>